<dbReference type="Gene3D" id="3.30.460.10">
    <property type="entry name" value="Beta Polymerase, domain 2"/>
    <property type="match status" value="1"/>
</dbReference>
<dbReference type="Proteomes" id="UP000186817">
    <property type="component" value="Unassembled WGS sequence"/>
</dbReference>
<keyword evidence="7" id="KW-0460">Magnesium</keyword>
<keyword evidence="5" id="KW-0808">Transferase</keyword>
<dbReference type="Gene3D" id="1.10.1410.10">
    <property type="match status" value="1"/>
</dbReference>
<comment type="caution">
    <text evidence="11">The sequence shown here is derived from an EMBL/GenBank/DDBJ whole genome shotgun (WGS) entry which is preliminary data.</text>
</comment>
<dbReference type="InterPro" id="IPR054708">
    <property type="entry name" value="MTPAP-like_central"/>
</dbReference>
<accession>A0A1Q9CBX3</accession>
<dbReference type="EMBL" id="LSRX01001380">
    <property type="protein sequence ID" value="OLP80434.1"/>
    <property type="molecule type" value="Genomic_DNA"/>
</dbReference>
<keyword evidence="8" id="KW-0862">Zinc</keyword>
<evidence type="ECO:0000256" key="6">
    <source>
        <dbReference type="ARBA" id="ARBA00022723"/>
    </source>
</evidence>
<keyword evidence="4" id="KW-0963">Cytoplasm</keyword>
<evidence type="ECO:0000259" key="10">
    <source>
        <dbReference type="PROSITE" id="PS50157"/>
    </source>
</evidence>
<evidence type="ECO:0000256" key="3">
    <source>
        <dbReference type="ARBA" id="ARBA00004496"/>
    </source>
</evidence>
<feature type="region of interest" description="Disordered" evidence="9">
    <location>
        <begin position="643"/>
        <end position="750"/>
    </location>
</feature>
<dbReference type="Pfam" id="PF03828">
    <property type="entry name" value="PAP_assoc"/>
    <property type="match status" value="1"/>
</dbReference>
<gene>
    <name evidence="11" type="primary">papd4-a</name>
    <name evidence="11" type="ORF">AK812_SmicGene39157</name>
</gene>
<evidence type="ECO:0000256" key="4">
    <source>
        <dbReference type="ARBA" id="ARBA00022490"/>
    </source>
</evidence>
<comment type="cofactor">
    <cofactor evidence="2">
        <name>Mg(2+)</name>
        <dbReference type="ChEBI" id="CHEBI:18420"/>
    </cofactor>
</comment>
<feature type="compositionally biased region" description="Polar residues" evidence="9">
    <location>
        <begin position="666"/>
        <end position="676"/>
    </location>
</feature>
<evidence type="ECO:0000256" key="9">
    <source>
        <dbReference type="SAM" id="MobiDB-lite"/>
    </source>
</evidence>
<feature type="compositionally biased region" description="Basic and acidic residues" evidence="9">
    <location>
        <begin position="801"/>
        <end position="829"/>
    </location>
</feature>
<dbReference type="GO" id="GO:0008270">
    <property type="term" value="F:zinc ion binding"/>
    <property type="evidence" value="ECO:0007669"/>
    <property type="project" value="UniProtKB-KW"/>
</dbReference>
<dbReference type="OrthoDB" id="442263at2759"/>
<dbReference type="InterPro" id="IPR043519">
    <property type="entry name" value="NT_sf"/>
</dbReference>
<feature type="compositionally biased region" description="Basic and acidic residues" evidence="9">
    <location>
        <begin position="677"/>
        <end position="697"/>
    </location>
</feature>
<evidence type="ECO:0000256" key="1">
    <source>
        <dbReference type="ARBA" id="ARBA00001936"/>
    </source>
</evidence>
<name>A0A1Q9CBX3_SYMMI</name>
<dbReference type="AlphaFoldDB" id="A0A1Q9CBX3"/>
<feature type="compositionally biased region" description="Basic residues" evidence="9">
    <location>
        <begin position="830"/>
        <end position="857"/>
    </location>
</feature>
<dbReference type="CDD" id="cd05402">
    <property type="entry name" value="NT_PAP_TUTase"/>
    <property type="match status" value="1"/>
</dbReference>
<evidence type="ECO:0000256" key="5">
    <source>
        <dbReference type="ARBA" id="ARBA00022679"/>
    </source>
</evidence>
<dbReference type="GO" id="GO:0031123">
    <property type="term" value="P:RNA 3'-end processing"/>
    <property type="evidence" value="ECO:0007669"/>
    <property type="project" value="TreeGrafter"/>
</dbReference>
<dbReference type="GO" id="GO:0005737">
    <property type="term" value="C:cytoplasm"/>
    <property type="evidence" value="ECO:0007669"/>
    <property type="project" value="UniProtKB-SubCell"/>
</dbReference>
<evidence type="ECO:0000256" key="8">
    <source>
        <dbReference type="PROSITE-ProRule" id="PRU00042"/>
    </source>
</evidence>
<evidence type="ECO:0000256" key="7">
    <source>
        <dbReference type="ARBA" id="ARBA00022842"/>
    </source>
</evidence>
<keyword evidence="6" id="KW-0479">Metal-binding</keyword>
<sequence length="884" mass="98128">MLSLASQNAPNKEEYKKKQAALSMVSAVARQRWSQFKLSVIPFGSSVTGLCEGSSDVDMVLFFPEAGPTPHQAFRGLHKAFMSRRSVKVSLALLSKKTKRPLLCLDIRGVLCDLTCQNVLPVFNTALLRSYVDLLPEIPVLSMVIKRWAKACKIGRVQSGAISSYAWTLMTVYYLQVCHGLPSLHILCPTGDLRAEGTEPTKTFALDFVQNAQKQELNHSLGVVLCGFFEFFSEQFDWGNEVVSVRLGKRLPATDSEFKILPRKQFRGFRDILKIEDPIEISRNLNFALSEKSSRRIRELISGACSTLKGGGSLADLLRSQNEIAVSNCTAVQEQFANFSLYRLSPGRTAWSMTRSRMSEARHRCQECFRWLPNMTSLQQHQRATNHSGSLLCSEFLKSKKEDTGREAMGPQKKVMRNELGEEVVTSNEDMLAEAVRDGTLKGLGFASHRDAKLERIKVQALGTESELKGLKELPKEPLKGEILKLELKAEVKQEIDADSGVLQCPLGPGLSERNNLQELAKVQANIAEAKDGSGFTFAILPSTPSIVSAWRADMISFLILAVSGDDRKHRWLGSGTKSAPLRSLAQDWARAHNVSETGVALEKDGFDLDLSRSASDYAWEMDEVELYSWPTRQEYMAPEDRPLEPMRKDAPPSPPSSAILEGAQSAASSLMQVSSTRRERLETHSKKAEEPAEVKSKPTKKAPGAVKPKPKARSSGFKTAGAGDKEPLPSPHEEIEFVQQNPKKAGGKGFERYELYKKAKTIAEAMALGAAKGDILFDWERKWFRRFAVAAECHLRKTGLAKEAHEDTAARRPEDDQKNDKNDKAAGKKDKKLKKAEKKLKKMEKKAAKKEKKALKEKKLLAKAVEASKSKKRKASSSSDSSS</sequence>
<comment type="cofactor">
    <cofactor evidence="1">
        <name>Mn(2+)</name>
        <dbReference type="ChEBI" id="CHEBI:29035"/>
    </cofactor>
</comment>
<proteinExistence type="predicted"/>
<feature type="domain" description="C2H2-type" evidence="10">
    <location>
        <begin position="363"/>
        <end position="389"/>
    </location>
</feature>
<dbReference type="SUPFAM" id="SSF81631">
    <property type="entry name" value="PAP/OAS1 substrate-binding domain"/>
    <property type="match status" value="1"/>
</dbReference>
<reference evidence="11 12" key="1">
    <citation type="submission" date="2016-02" db="EMBL/GenBank/DDBJ databases">
        <title>Genome analysis of coral dinoflagellate symbionts highlights evolutionary adaptations to a symbiotic lifestyle.</title>
        <authorList>
            <person name="Aranda M."/>
            <person name="Li Y."/>
            <person name="Liew Y.J."/>
            <person name="Baumgarten S."/>
            <person name="Simakov O."/>
            <person name="Wilson M."/>
            <person name="Piel J."/>
            <person name="Ashoor H."/>
            <person name="Bougouffa S."/>
            <person name="Bajic V.B."/>
            <person name="Ryu T."/>
            <person name="Ravasi T."/>
            <person name="Bayer T."/>
            <person name="Micklem G."/>
            <person name="Kim H."/>
            <person name="Bhak J."/>
            <person name="Lajeunesse T.C."/>
            <person name="Voolstra C.R."/>
        </authorList>
    </citation>
    <scope>NUCLEOTIDE SEQUENCE [LARGE SCALE GENOMIC DNA]</scope>
    <source>
        <strain evidence="11 12">CCMP2467</strain>
    </source>
</reference>
<feature type="compositionally biased region" description="Basic and acidic residues" evidence="9">
    <location>
        <begin position="724"/>
        <end position="736"/>
    </location>
</feature>
<organism evidence="11 12">
    <name type="scientific">Symbiodinium microadriaticum</name>
    <name type="common">Dinoflagellate</name>
    <name type="synonym">Zooxanthella microadriatica</name>
    <dbReference type="NCBI Taxonomy" id="2951"/>
    <lineage>
        <taxon>Eukaryota</taxon>
        <taxon>Sar</taxon>
        <taxon>Alveolata</taxon>
        <taxon>Dinophyceae</taxon>
        <taxon>Suessiales</taxon>
        <taxon>Symbiodiniaceae</taxon>
        <taxon>Symbiodinium</taxon>
    </lineage>
</organism>
<evidence type="ECO:0000313" key="11">
    <source>
        <dbReference type="EMBL" id="OLP80434.1"/>
    </source>
</evidence>
<evidence type="ECO:0000313" key="12">
    <source>
        <dbReference type="Proteomes" id="UP000186817"/>
    </source>
</evidence>
<dbReference type="GO" id="GO:0016779">
    <property type="term" value="F:nucleotidyltransferase activity"/>
    <property type="evidence" value="ECO:0007669"/>
    <property type="project" value="TreeGrafter"/>
</dbReference>
<keyword evidence="8" id="KW-0863">Zinc-finger</keyword>
<dbReference type="Pfam" id="PF22600">
    <property type="entry name" value="MTPAP-like_central"/>
    <property type="match status" value="1"/>
</dbReference>
<protein>
    <submittedName>
        <fullName evidence="11">Poly(A) RNA polymerase GLD2-A</fullName>
    </submittedName>
</protein>
<dbReference type="PROSITE" id="PS00028">
    <property type="entry name" value="ZINC_FINGER_C2H2_1"/>
    <property type="match status" value="1"/>
</dbReference>
<dbReference type="InterPro" id="IPR002058">
    <property type="entry name" value="PAP_assoc"/>
</dbReference>
<comment type="subcellular location">
    <subcellularLocation>
        <location evidence="3">Cytoplasm</location>
    </subcellularLocation>
</comment>
<dbReference type="PROSITE" id="PS50157">
    <property type="entry name" value="ZINC_FINGER_C2H2_2"/>
    <property type="match status" value="1"/>
</dbReference>
<evidence type="ECO:0000256" key="2">
    <source>
        <dbReference type="ARBA" id="ARBA00001946"/>
    </source>
</evidence>
<feature type="region of interest" description="Disordered" evidence="9">
    <location>
        <begin position="797"/>
        <end position="884"/>
    </location>
</feature>
<dbReference type="PANTHER" id="PTHR12271:SF40">
    <property type="entry name" value="POLY(A) RNA POLYMERASE GLD2"/>
    <property type="match status" value="1"/>
</dbReference>
<dbReference type="InterPro" id="IPR013087">
    <property type="entry name" value="Znf_C2H2_type"/>
</dbReference>
<dbReference type="PANTHER" id="PTHR12271">
    <property type="entry name" value="POLY A POLYMERASE CID PAP -RELATED"/>
    <property type="match status" value="1"/>
</dbReference>
<dbReference type="SUPFAM" id="SSF81301">
    <property type="entry name" value="Nucleotidyltransferase"/>
    <property type="match status" value="1"/>
</dbReference>
<keyword evidence="12" id="KW-1185">Reference proteome</keyword>